<dbReference type="AlphaFoldDB" id="A0A6H5INZ5"/>
<dbReference type="PROSITE" id="PS50088">
    <property type="entry name" value="ANK_REPEAT"/>
    <property type="match status" value="4"/>
</dbReference>
<dbReference type="Pfam" id="PF12796">
    <property type="entry name" value="Ank_2"/>
    <property type="match status" value="2"/>
</dbReference>
<feature type="repeat" description="ANK" evidence="3">
    <location>
        <begin position="263"/>
        <end position="295"/>
    </location>
</feature>
<evidence type="ECO:0000256" key="1">
    <source>
        <dbReference type="ARBA" id="ARBA00022737"/>
    </source>
</evidence>
<reference evidence="4 5" key="1">
    <citation type="submission" date="2020-02" db="EMBL/GenBank/DDBJ databases">
        <authorList>
            <person name="Ferguson B K."/>
        </authorList>
    </citation>
    <scope>NUCLEOTIDE SEQUENCE [LARGE SCALE GENOMIC DNA]</scope>
</reference>
<accession>A0A6H5INZ5</accession>
<evidence type="ECO:0000256" key="2">
    <source>
        <dbReference type="ARBA" id="ARBA00023043"/>
    </source>
</evidence>
<proteinExistence type="predicted"/>
<name>A0A6H5INZ5_9HYME</name>
<dbReference type="InterPro" id="IPR002110">
    <property type="entry name" value="Ankyrin_rpt"/>
</dbReference>
<dbReference type="PRINTS" id="PR01415">
    <property type="entry name" value="ANKYRIN"/>
</dbReference>
<organism evidence="4 5">
    <name type="scientific">Trichogramma brassicae</name>
    <dbReference type="NCBI Taxonomy" id="86971"/>
    <lineage>
        <taxon>Eukaryota</taxon>
        <taxon>Metazoa</taxon>
        <taxon>Ecdysozoa</taxon>
        <taxon>Arthropoda</taxon>
        <taxon>Hexapoda</taxon>
        <taxon>Insecta</taxon>
        <taxon>Pterygota</taxon>
        <taxon>Neoptera</taxon>
        <taxon>Endopterygota</taxon>
        <taxon>Hymenoptera</taxon>
        <taxon>Apocrita</taxon>
        <taxon>Proctotrupomorpha</taxon>
        <taxon>Chalcidoidea</taxon>
        <taxon>Trichogrammatidae</taxon>
        <taxon>Trichogramma</taxon>
    </lineage>
</organism>
<dbReference type="PROSITE" id="PS50297">
    <property type="entry name" value="ANK_REP_REGION"/>
    <property type="match status" value="4"/>
</dbReference>
<gene>
    <name evidence="4" type="ORF">TBRA_LOCUS10702</name>
</gene>
<dbReference type="PANTHER" id="PTHR24198:SF165">
    <property type="entry name" value="ANKYRIN REPEAT-CONTAINING PROTEIN-RELATED"/>
    <property type="match status" value="1"/>
</dbReference>
<keyword evidence="2 3" id="KW-0040">ANK repeat</keyword>
<dbReference type="SUPFAM" id="SSF48403">
    <property type="entry name" value="Ankyrin repeat"/>
    <property type="match status" value="1"/>
</dbReference>
<dbReference type="InterPro" id="IPR036770">
    <property type="entry name" value="Ankyrin_rpt-contain_sf"/>
</dbReference>
<feature type="repeat" description="ANK" evidence="3">
    <location>
        <begin position="81"/>
        <end position="113"/>
    </location>
</feature>
<feature type="repeat" description="ANK" evidence="3">
    <location>
        <begin position="189"/>
        <end position="222"/>
    </location>
</feature>
<dbReference type="PANTHER" id="PTHR24198">
    <property type="entry name" value="ANKYRIN REPEAT AND PROTEIN KINASE DOMAIN-CONTAINING PROTEIN"/>
    <property type="match status" value="1"/>
</dbReference>
<keyword evidence="5" id="KW-1185">Reference proteome</keyword>
<dbReference type="OrthoDB" id="194358at2759"/>
<dbReference type="Proteomes" id="UP000479190">
    <property type="component" value="Unassembled WGS sequence"/>
</dbReference>
<evidence type="ECO:0000313" key="4">
    <source>
        <dbReference type="EMBL" id="CAB0038935.1"/>
    </source>
</evidence>
<protein>
    <submittedName>
        <fullName evidence="4">Uncharacterized protein</fullName>
    </submittedName>
</protein>
<sequence>MNYACWGIREYSHERLYFVEFVVRTGYKIEPEVDDKDVESAMLLIRRTTPVHHAHWHNNGYIMRDLFKIYDRYDVNYIDEFGYTHFHLACKFGHRDVVERFLELGQDPDLLVSKTGDSPLHLALAGAHKEVAESLLKHGADPNLANHDGQTPLHVVCRRVVRDDLAEIFFGACDVARRRVRVNAGDRPNGDAPLHLALHHARNEKLTELLLRRGADPDLANDEGFAALHVIAWNGCDDGSAELFLEACAKLGKPVRLDARDEKGRSPLQWAVARFMPNAIDALLDRGADLSSFRFPTEDYFGKRFKPPFGNHLENMEVRLAAGALDSLERLERRGYEPKPSDVLTIMKFFAKNNAFVTSANRFELPPDHYWHSRRFQEEAKKTMINPSVSLYDLIQPQPEKATKLVTYTEYVDFYELSRERLGWPWLRDRHEENLAVHLCELLSRRFFRSWAVHRLMELTHYRLPFDALRKLPKKLHEACVLHLCETISRGFFRSWATISFLDLTRCRLPVSAVETSSRI</sequence>
<feature type="repeat" description="ANK" evidence="3">
    <location>
        <begin position="115"/>
        <end position="147"/>
    </location>
</feature>
<evidence type="ECO:0000256" key="3">
    <source>
        <dbReference type="PROSITE-ProRule" id="PRU00023"/>
    </source>
</evidence>
<dbReference type="SMART" id="SM00248">
    <property type="entry name" value="ANK"/>
    <property type="match status" value="7"/>
</dbReference>
<dbReference type="EMBL" id="CADCXV010000928">
    <property type="protein sequence ID" value="CAB0038935.1"/>
    <property type="molecule type" value="Genomic_DNA"/>
</dbReference>
<keyword evidence="1" id="KW-0677">Repeat</keyword>
<dbReference type="Gene3D" id="1.25.40.20">
    <property type="entry name" value="Ankyrin repeat-containing domain"/>
    <property type="match status" value="2"/>
</dbReference>
<evidence type="ECO:0000313" key="5">
    <source>
        <dbReference type="Proteomes" id="UP000479190"/>
    </source>
</evidence>